<dbReference type="SUPFAM" id="SSF52016">
    <property type="entry name" value="LeuD/IlvD-like"/>
    <property type="match status" value="1"/>
</dbReference>
<dbReference type="PANTHER" id="PTHR43661:SF3">
    <property type="entry name" value="D-XYLONATE DEHYDRATASE YAGF-RELATED"/>
    <property type="match status" value="1"/>
</dbReference>
<comment type="catalytic activity">
    <reaction evidence="15">
        <text>(2R,3R)-2,3-dihydroxy-3-methylpentanoate = (S)-3-methyl-2-oxopentanoate + H2O</text>
        <dbReference type="Rhea" id="RHEA:27694"/>
        <dbReference type="ChEBI" id="CHEBI:15377"/>
        <dbReference type="ChEBI" id="CHEBI:35146"/>
        <dbReference type="ChEBI" id="CHEBI:49258"/>
        <dbReference type="EC" id="4.2.1.9"/>
    </reaction>
</comment>
<comment type="similarity">
    <text evidence="2 15">Belongs to the IlvD/Edd family.</text>
</comment>
<dbReference type="GO" id="GO:0009099">
    <property type="term" value="P:L-valine biosynthetic process"/>
    <property type="evidence" value="ECO:0007669"/>
    <property type="project" value="UniProtKB-UniRule"/>
</dbReference>
<evidence type="ECO:0000256" key="15">
    <source>
        <dbReference type="HAMAP-Rule" id="MF_00012"/>
    </source>
</evidence>
<evidence type="ECO:0000256" key="11">
    <source>
        <dbReference type="ARBA" id="ARBA00029304"/>
    </source>
</evidence>
<keyword evidence="8 15" id="KW-0411">Iron-sulfur</keyword>
<comment type="cofactor">
    <cofactor evidence="15">
        <name>[2Fe-2S] cluster</name>
        <dbReference type="ChEBI" id="CHEBI:190135"/>
    </cofactor>
    <text evidence="15">Binds 1 [2Fe-2S] cluster per subunit. This cluster acts as a Lewis acid cofactor.</text>
</comment>
<evidence type="ECO:0000256" key="4">
    <source>
        <dbReference type="ARBA" id="ARBA00022714"/>
    </source>
</evidence>
<evidence type="ECO:0000256" key="9">
    <source>
        <dbReference type="ARBA" id="ARBA00023239"/>
    </source>
</evidence>
<dbReference type="FunFam" id="3.50.30.80:FF:000001">
    <property type="entry name" value="Dihydroxy-acid dehydratase"/>
    <property type="match status" value="1"/>
</dbReference>
<dbReference type="Pfam" id="PF00920">
    <property type="entry name" value="ILVD_EDD_N"/>
    <property type="match status" value="1"/>
</dbReference>
<dbReference type="GO" id="GO:0009097">
    <property type="term" value="P:isoleucine biosynthetic process"/>
    <property type="evidence" value="ECO:0007669"/>
    <property type="project" value="UniProtKB-UniRule"/>
</dbReference>
<feature type="binding site" evidence="15">
    <location>
        <position position="450"/>
    </location>
    <ligand>
        <name>Mg(2+)</name>
        <dbReference type="ChEBI" id="CHEBI:18420"/>
    </ligand>
</feature>
<evidence type="ECO:0000313" key="19">
    <source>
        <dbReference type="Proteomes" id="UP000075359"/>
    </source>
</evidence>
<dbReference type="UniPathway" id="UPA00049">
    <property type="reaction ID" value="UER00061"/>
</dbReference>
<feature type="active site" description="Proton acceptor" evidence="15">
    <location>
        <position position="476"/>
    </location>
</feature>
<feature type="modified residue" description="N6-carboxylysine" evidence="15">
    <location>
        <position position="121"/>
    </location>
</feature>
<dbReference type="InterPro" id="IPR042096">
    <property type="entry name" value="Dihydro-acid_dehy_C"/>
</dbReference>
<evidence type="ECO:0000256" key="7">
    <source>
        <dbReference type="ARBA" id="ARBA00023004"/>
    </source>
</evidence>
<dbReference type="UniPathway" id="UPA00047">
    <property type="reaction ID" value="UER00057"/>
</dbReference>
<feature type="binding site" evidence="15">
    <location>
        <position position="120"/>
    </location>
    <ligand>
        <name>Mg(2+)</name>
        <dbReference type="ChEBI" id="CHEBI:18420"/>
    </ligand>
</feature>
<evidence type="ECO:0000256" key="13">
    <source>
        <dbReference type="ARBA" id="ARBA00029437"/>
    </source>
</evidence>
<feature type="binding site" evidence="15">
    <location>
        <position position="78"/>
    </location>
    <ligand>
        <name>Mg(2+)</name>
        <dbReference type="ChEBI" id="CHEBI:18420"/>
    </ligand>
</feature>
<dbReference type="GO" id="GO:0000287">
    <property type="term" value="F:magnesium ion binding"/>
    <property type="evidence" value="ECO:0007669"/>
    <property type="project" value="UniProtKB-UniRule"/>
</dbReference>
<evidence type="ECO:0000256" key="6">
    <source>
        <dbReference type="ARBA" id="ARBA00022842"/>
    </source>
</evidence>
<keyword evidence="7 15" id="KW-0408">Iron</keyword>
<dbReference type="PROSITE" id="PS00886">
    <property type="entry name" value="ILVD_EDD_1"/>
    <property type="match status" value="1"/>
</dbReference>
<evidence type="ECO:0000259" key="16">
    <source>
        <dbReference type="Pfam" id="PF00920"/>
    </source>
</evidence>
<evidence type="ECO:0000256" key="5">
    <source>
        <dbReference type="ARBA" id="ARBA00022723"/>
    </source>
</evidence>
<keyword evidence="4 15" id="KW-0001">2Fe-2S</keyword>
<feature type="domain" description="Dihydroxy-acid/6-phosphogluconate dehydratase N-terminal" evidence="16">
    <location>
        <begin position="31"/>
        <end position="356"/>
    </location>
</feature>
<dbReference type="STRING" id="1630136.AS592_00660"/>
<dbReference type="HAMAP" id="MF_00012">
    <property type="entry name" value="IlvD"/>
    <property type="match status" value="1"/>
</dbReference>
<sequence>MRSDEIKQGYSRAPHRSLLRATGVKDEDFDKPFIGVANSFIEIIPGHFFLNKVAEIIKEEIRANGCVPFEFNTIGVDDGIAMGHDGMLYSLPSREIIANSIETVMNAHKLDAMIAIPNCDKIVPGMIMGALRVDVPAVFVSGGPMAAGHLEDGTPIDLATVFEGVGEFEAGEITEEKLTEIECNACPSGGSCSGMFTANSMNTLMEAMGIALPGNGTILALTPERTELYKKAARRICEIAKSEEAEREKFRMRNILNEKAVHNAFAVDMAMGGSSNTVLHMLAIAKEAEVDFNLKDINAISKRVSHIAKISPSLTTVHMEDINKAGGVSAVMHEMSKRGDDILLDNPTVTGESLLERIKDAEILDTEIIHTVDNPYSEVGGLAILYGNLAEQGAVIKTAGITGERVFTGTAVCFDSQDDAIEGILSGKVEAGNVVVIRYEGPKGGPGMQEMLSPTSLIMGMGLGDKVALITDGRFSGATRGASIGHVSPEAAEGGLIGLLKDGDEIHIDVDQYILQANLSDEEIAKRKADFTPLVKPLKSKWLRQYRALVTNASNGAVLEAE</sequence>
<comment type="caution">
    <text evidence="18">The sequence shown here is derived from an EMBL/GenBank/DDBJ whole genome shotgun (WGS) entry which is preliminary data.</text>
</comment>
<keyword evidence="3 15" id="KW-0028">Amino-acid biosynthesis</keyword>
<dbReference type="Gene3D" id="3.50.30.80">
    <property type="entry name" value="IlvD/EDD C-terminal domain-like"/>
    <property type="match status" value="1"/>
</dbReference>
<organism evidence="18 19">
    <name type="scientific">Sulfurovum riftiae</name>
    <dbReference type="NCBI Taxonomy" id="1630136"/>
    <lineage>
        <taxon>Bacteria</taxon>
        <taxon>Pseudomonadati</taxon>
        <taxon>Campylobacterota</taxon>
        <taxon>Epsilonproteobacteria</taxon>
        <taxon>Campylobacterales</taxon>
        <taxon>Sulfurovaceae</taxon>
        <taxon>Sulfurovum</taxon>
    </lineage>
</organism>
<dbReference type="InterPro" id="IPR004404">
    <property type="entry name" value="DihydroxyA_deHydtase"/>
</dbReference>
<dbReference type="InterPro" id="IPR037237">
    <property type="entry name" value="IlvD/EDD_N"/>
</dbReference>
<dbReference type="AlphaFoldDB" id="A0A151CDK2"/>
<dbReference type="RefSeq" id="WP_067332363.1">
    <property type="nucleotide sequence ID" value="NZ_LNKT01000071.1"/>
</dbReference>
<dbReference type="InterPro" id="IPR020558">
    <property type="entry name" value="DiOHA_6PGluconate_deHydtase_CS"/>
</dbReference>
<keyword evidence="9 15" id="KW-0456">Lyase</keyword>
<name>A0A151CDK2_9BACT</name>
<reference evidence="18 19" key="1">
    <citation type="submission" date="2015-11" db="EMBL/GenBank/DDBJ databases">
        <title>Draft genome of Sulfurovum riftiae 1812E, a member of the Epsilonproteobacteria isolated from the tube of the deep-sea hydrothermal vent tubewom Riftia pachyptila.</title>
        <authorList>
            <person name="Vetriani C."/>
            <person name="Giovannelli D."/>
        </authorList>
    </citation>
    <scope>NUCLEOTIDE SEQUENCE [LARGE SCALE GENOMIC DNA]</scope>
    <source>
        <strain evidence="18 19">1812E</strain>
    </source>
</reference>
<feature type="domain" description="Dihydroxy-acid/6-phosphogluconate dehydratase C-terminal" evidence="17">
    <location>
        <begin position="367"/>
        <end position="557"/>
    </location>
</feature>
<comment type="subunit">
    <text evidence="15">Homodimer.</text>
</comment>
<evidence type="ECO:0000259" key="17">
    <source>
        <dbReference type="Pfam" id="PF24877"/>
    </source>
</evidence>
<comment type="function">
    <text evidence="15">Functions in the biosynthesis of branched-chain amino acids. Catalyzes the dehydration of (2R,3R)-2,3-dihydroxy-3-methylpentanoate (2,3-dihydroxy-3-methylvalerate) into 2-oxo-3-methylpentanoate (2-oxo-3-methylvalerate) and of (2R)-2,3-dihydroxy-3-methylbutanoate (2,3-dihydroxyisovalerate) into 2-oxo-3-methylbutanoate (2-oxoisovalerate), the penultimate precursor to L-isoleucine and L-valine, respectively.</text>
</comment>
<keyword evidence="10 15" id="KW-0100">Branched-chain amino acid biosynthesis</keyword>
<keyword evidence="19" id="KW-1185">Reference proteome</keyword>
<dbReference type="Pfam" id="PF24877">
    <property type="entry name" value="ILV_EDD_C"/>
    <property type="match status" value="1"/>
</dbReference>
<evidence type="ECO:0000256" key="3">
    <source>
        <dbReference type="ARBA" id="ARBA00022605"/>
    </source>
</evidence>
<dbReference type="PROSITE" id="PS00887">
    <property type="entry name" value="ILVD_EDD_2"/>
    <property type="match status" value="1"/>
</dbReference>
<evidence type="ECO:0000256" key="12">
    <source>
        <dbReference type="ARBA" id="ARBA00029436"/>
    </source>
</evidence>
<proteinExistence type="inferred from homology"/>
<comment type="pathway">
    <text evidence="12 15">Amino-acid biosynthesis; L-valine biosynthesis; L-valine from pyruvate: step 3/4.</text>
</comment>
<comment type="catalytic activity">
    <reaction evidence="11">
        <text>(2R)-2,3-dihydroxy-3-methylbutanoate = 3-methyl-2-oxobutanoate + H2O</text>
        <dbReference type="Rhea" id="RHEA:24809"/>
        <dbReference type="ChEBI" id="CHEBI:11851"/>
        <dbReference type="ChEBI" id="CHEBI:15377"/>
        <dbReference type="ChEBI" id="CHEBI:49072"/>
        <dbReference type="EC" id="4.2.1.9"/>
    </reaction>
    <physiologicalReaction direction="left-to-right" evidence="11">
        <dbReference type="Rhea" id="RHEA:24810"/>
    </physiologicalReaction>
</comment>
<dbReference type="GO" id="GO:0051537">
    <property type="term" value="F:2 iron, 2 sulfur cluster binding"/>
    <property type="evidence" value="ECO:0007669"/>
    <property type="project" value="UniProtKB-UniRule"/>
</dbReference>
<dbReference type="GO" id="GO:0004160">
    <property type="term" value="F:dihydroxy-acid dehydratase activity"/>
    <property type="evidence" value="ECO:0007669"/>
    <property type="project" value="UniProtKB-UniRule"/>
</dbReference>
<accession>A0A151CDK2</accession>
<dbReference type="GO" id="GO:0005829">
    <property type="term" value="C:cytosol"/>
    <property type="evidence" value="ECO:0007669"/>
    <property type="project" value="TreeGrafter"/>
</dbReference>
<evidence type="ECO:0000256" key="8">
    <source>
        <dbReference type="ARBA" id="ARBA00023014"/>
    </source>
</evidence>
<feature type="binding site" description="via carbamate group" evidence="15">
    <location>
        <position position="121"/>
    </location>
    <ligand>
        <name>Mg(2+)</name>
        <dbReference type="ChEBI" id="CHEBI:18420"/>
    </ligand>
</feature>
<dbReference type="OrthoDB" id="9807077at2"/>
<dbReference type="NCBIfam" id="NF002068">
    <property type="entry name" value="PRK00911.1"/>
    <property type="match status" value="1"/>
</dbReference>
<dbReference type="EMBL" id="LNKT01000071">
    <property type="protein sequence ID" value="KYJ85585.1"/>
    <property type="molecule type" value="Genomic_DNA"/>
</dbReference>
<evidence type="ECO:0000256" key="2">
    <source>
        <dbReference type="ARBA" id="ARBA00006486"/>
    </source>
</evidence>
<evidence type="ECO:0000256" key="10">
    <source>
        <dbReference type="ARBA" id="ARBA00023304"/>
    </source>
</evidence>
<protein>
    <recommendedName>
        <fullName evidence="14 15">Dihydroxy-acid dehydratase</fullName>
        <shortName evidence="15">DAD</shortName>
        <ecNumber evidence="14 15">4.2.1.9</ecNumber>
    </recommendedName>
</protein>
<evidence type="ECO:0000256" key="14">
    <source>
        <dbReference type="ARBA" id="ARBA00029490"/>
    </source>
</evidence>
<dbReference type="SUPFAM" id="SSF143975">
    <property type="entry name" value="IlvD/EDD N-terminal domain-like"/>
    <property type="match status" value="1"/>
</dbReference>
<evidence type="ECO:0000313" key="18">
    <source>
        <dbReference type="EMBL" id="KYJ85585.1"/>
    </source>
</evidence>
<gene>
    <name evidence="15" type="primary">ilvD</name>
    <name evidence="18" type="ORF">AS592_00660</name>
</gene>
<dbReference type="InterPro" id="IPR056740">
    <property type="entry name" value="ILV_EDD_C"/>
</dbReference>
<dbReference type="InterPro" id="IPR000581">
    <property type="entry name" value="ILV_EDD_N"/>
</dbReference>
<dbReference type="Proteomes" id="UP000075359">
    <property type="component" value="Unassembled WGS sequence"/>
</dbReference>
<evidence type="ECO:0000256" key="1">
    <source>
        <dbReference type="ARBA" id="ARBA00001946"/>
    </source>
</evidence>
<dbReference type="EC" id="4.2.1.9" evidence="14 15"/>
<keyword evidence="5 15" id="KW-0479">Metal-binding</keyword>
<dbReference type="NCBIfam" id="TIGR00110">
    <property type="entry name" value="ilvD"/>
    <property type="match status" value="1"/>
</dbReference>
<comment type="caution">
    <text evidence="15">Lacks conserved residue(s) required for the propagation of feature annotation.</text>
</comment>
<comment type="cofactor">
    <cofactor evidence="1 15">
        <name>Mg(2+)</name>
        <dbReference type="ChEBI" id="CHEBI:18420"/>
    </cofactor>
</comment>
<dbReference type="PANTHER" id="PTHR43661">
    <property type="entry name" value="D-XYLONATE DEHYDRATASE"/>
    <property type="match status" value="1"/>
</dbReference>
<keyword evidence="6 15" id="KW-0460">Magnesium</keyword>
<comment type="pathway">
    <text evidence="13 15">Amino-acid biosynthesis; L-isoleucine biosynthesis; L-isoleucine from 2-oxobutanoate: step 3/4.</text>
</comment>